<protein>
    <submittedName>
        <fullName evidence="1">Uncharacterized protein</fullName>
    </submittedName>
</protein>
<name>A0A6V6YVL1_9FLAO</name>
<gene>
    <name evidence="1" type="ORF">FLACHUCJ7_01453</name>
</gene>
<evidence type="ECO:0000313" key="2">
    <source>
        <dbReference type="Proteomes" id="UP000556700"/>
    </source>
</evidence>
<dbReference type="AlphaFoldDB" id="A0A6V6YVL1"/>
<proteinExistence type="predicted"/>
<sequence length="51" mass="5860">MAKVIRQVNYILALSVLRKSETLQAEINNLQNSFYCIDKLAEALDSYLNLK</sequence>
<dbReference type="EMBL" id="CAIJDO010000112">
    <property type="protein sequence ID" value="CAD0003530.1"/>
    <property type="molecule type" value="Genomic_DNA"/>
</dbReference>
<organism evidence="1 2">
    <name type="scientific">Flavobacterium chungangense</name>
    <dbReference type="NCBI Taxonomy" id="554283"/>
    <lineage>
        <taxon>Bacteria</taxon>
        <taxon>Pseudomonadati</taxon>
        <taxon>Bacteroidota</taxon>
        <taxon>Flavobacteriia</taxon>
        <taxon>Flavobacteriales</taxon>
        <taxon>Flavobacteriaceae</taxon>
        <taxon>Flavobacterium</taxon>
    </lineage>
</organism>
<dbReference type="Proteomes" id="UP000556700">
    <property type="component" value="Unassembled WGS sequence"/>
</dbReference>
<reference evidence="1 2" key="1">
    <citation type="submission" date="2020-06" db="EMBL/GenBank/DDBJ databases">
        <authorList>
            <person name="Criscuolo A."/>
        </authorList>
    </citation>
    <scope>NUCLEOTIDE SEQUENCE [LARGE SCALE GENOMIC DNA]</scope>
    <source>
        <strain evidence="2">CIP 110025</strain>
    </source>
</reference>
<evidence type="ECO:0000313" key="1">
    <source>
        <dbReference type="EMBL" id="CAD0003530.1"/>
    </source>
</evidence>
<accession>A0A6V6YVL1</accession>
<keyword evidence="2" id="KW-1185">Reference proteome</keyword>
<comment type="caution">
    <text evidence="1">The sequence shown here is derived from an EMBL/GenBank/DDBJ whole genome shotgun (WGS) entry which is preliminary data.</text>
</comment>